<protein>
    <submittedName>
        <fullName evidence="1">Uncharacterized protein</fullName>
    </submittedName>
</protein>
<dbReference type="AlphaFoldDB" id="A0A096EA23"/>
<comment type="caution">
    <text evidence="1">The sequence shown here is derived from an EMBL/GenBank/DDBJ whole genome shotgun (WGS) entry which is preliminary data.</text>
</comment>
<dbReference type="PANTHER" id="PTHR42927">
    <property type="entry name" value="HELICASE SUPERFAMILY 1 AND 2 DOMAIN-CONTAINING PROTEIN"/>
    <property type="match status" value="1"/>
</dbReference>
<gene>
    <name evidence="1" type="ORF">P608_16205</name>
</gene>
<organism evidence="1 2">
    <name type="scientific">Comamonas thiooxydans</name>
    <dbReference type="NCBI Taxonomy" id="363952"/>
    <lineage>
        <taxon>Bacteria</taxon>
        <taxon>Pseudomonadati</taxon>
        <taxon>Pseudomonadota</taxon>
        <taxon>Betaproteobacteria</taxon>
        <taxon>Burkholderiales</taxon>
        <taxon>Comamonadaceae</taxon>
        <taxon>Comamonas</taxon>
    </lineage>
</organism>
<dbReference type="PANTHER" id="PTHR42927:SF1">
    <property type="entry name" value="HELICASE SUPERFAMILY 1 AND 2 DOMAIN-CONTAINING PROTEIN"/>
    <property type="match status" value="1"/>
</dbReference>
<reference evidence="1 2" key="1">
    <citation type="submission" date="2013-09" db="EMBL/GenBank/DDBJ databases">
        <title>High correlation between genotypes and phenotypes of environmental bacteria Comamonas testosteroni strains.</title>
        <authorList>
            <person name="Liu L."/>
            <person name="Zhu W."/>
            <person name="Xia X."/>
            <person name="Xu B."/>
            <person name="Luo M."/>
            <person name="Wang G."/>
        </authorList>
    </citation>
    <scope>NUCLEOTIDE SEQUENCE [LARGE SCALE GENOMIC DNA]</scope>
    <source>
        <strain evidence="1 2">DF2</strain>
    </source>
</reference>
<accession>A0A096EA23</accession>
<evidence type="ECO:0000313" key="2">
    <source>
        <dbReference type="Proteomes" id="UP000029549"/>
    </source>
</evidence>
<dbReference type="Proteomes" id="UP000029549">
    <property type="component" value="Unassembled WGS sequence"/>
</dbReference>
<sequence length="72" mass="8083">MILRPRPINVSYYAFTATPKPQIMELFGRTGTDGTPVPFHVYSVRQAIEEKFILDVLRGYPCPGSVLPPVSF</sequence>
<dbReference type="EMBL" id="AWTP01000119">
    <property type="protein sequence ID" value="KGH09921.1"/>
    <property type="molecule type" value="Genomic_DNA"/>
</dbReference>
<evidence type="ECO:0000313" key="1">
    <source>
        <dbReference type="EMBL" id="KGH09921.1"/>
    </source>
</evidence>
<name>A0A096EA23_9BURK</name>
<proteinExistence type="predicted"/>
<keyword evidence="2" id="KW-1185">Reference proteome</keyword>
<dbReference type="OrthoDB" id="9758243at2"/>